<keyword evidence="4 7" id="KW-0812">Transmembrane</keyword>
<dbReference type="STRING" id="1458461.BN1012_Phect3072"/>
<dbReference type="AlphaFoldDB" id="X5MHM2"/>
<feature type="transmembrane region" description="Helical" evidence="7">
    <location>
        <begin position="153"/>
        <end position="172"/>
    </location>
</feature>
<gene>
    <name evidence="10" type="ORF">BN1012_Phect3072</name>
</gene>
<dbReference type="HOGENOM" id="CLU_102546_0_0_5"/>
<evidence type="ECO:0000259" key="8">
    <source>
        <dbReference type="Pfam" id="PF13244"/>
    </source>
</evidence>
<evidence type="ECO:0000256" key="5">
    <source>
        <dbReference type="ARBA" id="ARBA00022989"/>
    </source>
</evidence>
<feature type="domain" description="MrpA C-terminal/MbhD" evidence="8">
    <location>
        <begin position="13"/>
        <end position="76"/>
    </location>
</feature>
<keyword evidence="3" id="KW-1003">Cell membrane</keyword>
<evidence type="ECO:0000256" key="1">
    <source>
        <dbReference type="ARBA" id="ARBA00004651"/>
    </source>
</evidence>
<dbReference type="KEGG" id="pect:BN1012_Phect3072"/>
<feature type="transmembrane region" description="Helical" evidence="7">
    <location>
        <begin position="88"/>
        <end position="106"/>
    </location>
</feature>
<name>X5MHM2_9HYPH</name>
<evidence type="ECO:0000259" key="9">
    <source>
        <dbReference type="Pfam" id="PF20501"/>
    </source>
</evidence>
<dbReference type="PANTHER" id="PTHR43373">
    <property type="entry name" value="NA(+)/H(+) ANTIPORTER SUBUNIT"/>
    <property type="match status" value="1"/>
</dbReference>
<dbReference type="Pfam" id="PF20501">
    <property type="entry name" value="MbhE"/>
    <property type="match status" value="1"/>
</dbReference>
<evidence type="ECO:0000256" key="6">
    <source>
        <dbReference type="ARBA" id="ARBA00023136"/>
    </source>
</evidence>
<dbReference type="InterPro" id="IPR046806">
    <property type="entry name" value="MrpA_C/MbhE"/>
</dbReference>
<keyword evidence="11" id="KW-1185">Reference proteome</keyword>
<sequence>MSALIIDLVLFTLLVAVAIQIVRLDHLFVVTMLSGVFSLLTASLFITLDAPDVAFTEAAVGAGISTVLMLGTLALTSQIQKPSKRTQIVPLLVVIVTGMALIYSTFDMPAFGDPQAPSHTHVGPYYITQTPEEIDVPNIVTAVLASYRGFDTLGEVVVVFMAGVGVLALLGHKPMKRAVAARAQAANRREEDE</sequence>
<dbReference type="EMBL" id="HG966617">
    <property type="protein sequence ID" value="CDO61284.1"/>
    <property type="molecule type" value="Genomic_DNA"/>
</dbReference>
<protein>
    <submittedName>
        <fullName evidence="10">Monovalent cation/H+ antiporter subunit B</fullName>
    </submittedName>
</protein>
<feature type="transmembrane region" description="Helical" evidence="7">
    <location>
        <begin position="58"/>
        <end position="76"/>
    </location>
</feature>
<evidence type="ECO:0000313" key="10">
    <source>
        <dbReference type="EMBL" id="CDO61284.1"/>
    </source>
</evidence>
<evidence type="ECO:0000256" key="4">
    <source>
        <dbReference type="ARBA" id="ARBA00022692"/>
    </source>
</evidence>
<dbReference type="Proteomes" id="UP000032160">
    <property type="component" value="Chromosome I"/>
</dbReference>
<keyword evidence="2" id="KW-0813">Transport</keyword>
<comment type="subcellular location">
    <subcellularLocation>
        <location evidence="1">Cell membrane</location>
        <topology evidence="1">Multi-pass membrane protein</topology>
    </subcellularLocation>
</comment>
<dbReference type="OrthoDB" id="2085045at2"/>
<dbReference type="InterPro" id="IPR025383">
    <property type="entry name" value="MrpA_C/MbhD"/>
</dbReference>
<feature type="transmembrane region" description="Helical" evidence="7">
    <location>
        <begin position="27"/>
        <end position="46"/>
    </location>
</feature>
<dbReference type="RefSeq" id="WP_043949116.1">
    <property type="nucleotide sequence ID" value="NZ_HG966617.1"/>
</dbReference>
<evidence type="ECO:0000256" key="7">
    <source>
        <dbReference type="SAM" id="Phobius"/>
    </source>
</evidence>
<evidence type="ECO:0000313" key="11">
    <source>
        <dbReference type="Proteomes" id="UP000032160"/>
    </source>
</evidence>
<dbReference type="PANTHER" id="PTHR43373:SF1">
    <property type="entry name" value="NA(+)_H(+) ANTIPORTER SUBUNIT A"/>
    <property type="match status" value="1"/>
</dbReference>
<dbReference type="GO" id="GO:0005886">
    <property type="term" value="C:plasma membrane"/>
    <property type="evidence" value="ECO:0007669"/>
    <property type="project" value="UniProtKB-SubCell"/>
</dbReference>
<dbReference type="PATRIC" id="fig|1458461.3.peg.3078"/>
<accession>X5MHM2</accession>
<keyword evidence="6 7" id="KW-0472">Membrane</keyword>
<proteinExistence type="predicted"/>
<feature type="transmembrane region" description="Helical" evidence="7">
    <location>
        <begin position="6"/>
        <end position="22"/>
    </location>
</feature>
<dbReference type="Pfam" id="PF13244">
    <property type="entry name" value="MbhD"/>
    <property type="match status" value="1"/>
</dbReference>
<dbReference type="NCBIfam" id="NF009159">
    <property type="entry name" value="PRK12504.1"/>
    <property type="match status" value="1"/>
</dbReference>
<evidence type="ECO:0000256" key="3">
    <source>
        <dbReference type="ARBA" id="ARBA00022475"/>
    </source>
</evidence>
<organism evidence="10 11">
    <name type="scientific">Candidatus Phaeomarinibacter ectocarpi</name>
    <dbReference type="NCBI Taxonomy" id="1458461"/>
    <lineage>
        <taxon>Bacteria</taxon>
        <taxon>Pseudomonadati</taxon>
        <taxon>Pseudomonadota</taxon>
        <taxon>Alphaproteobacteria</taxon>
        <taxon>Hyphomicrobiales</taxon>
        <taxon>Parvibaculaceae</taxon>
        <taxon>Candidatus Phaeomarinibacter</taxon>
    </lineage>
</organism>
<dbReference type="InterPro" id="IPR050616">
    <property type="entry name" value="CPA3_Na-H_Antiporter_A"/>
</dbReference>
<feature type="domain" description="MrpA C-terminal/MbhE" evidence="9">
    <location>
        <begin position="92"/>
        <end position="184"/>
    </location>
</feature>
<keyword evidence="5 7" id="KW-1133">Transmembrane helix</keyword>
<reference evidence="10 11" key="1">
    <citation type="journal article" date="2014" name="Front. Genet.">
        <title>Genome and metabolic network of "Candidatus Phaeomarinobacter ectocarpi" Ec32, a new candidate genus of Alphaproteobacteria frequently associated with brown algae.</title>
        <authorList>
            <person name="Dittami S.M."/>
            <person name="Barbeyron T."/>
            <person name="Boyen C."/>
            <person name="Cambefort J."/>
            <person name="Collet G."/>
            <person name="Delage L."/>
            <person name="Gobet A."/>
            <person name="Groisillier A."/>
            <person name="Leblanc C."/>
            <person name="Michel G."/>
            <person name="Scornet D."/>
            <person name="Siegel A."/>
            <person name="Tapia J.E."/>
            <person name="Tonon T."/>
        </authorList>
    </citation>
    <scope>NUCLEOTIDE SEQUENCE [LARGE SCALE GENOMIC DNA]</scope>
    <source>
        <strain evidence="10 11">Ec32</strain>
    </source>
</reference>
<evidence type="ECO:0000256" key="2">
    <source>
        <dbReference type="ARBA" id="ARBA00022448"/>
    </source>
</evidence>